<dbReference type="InParanoid" id="Q23BS2"/>
<keyword evidence="2" id="KW-1185">Reference proteome</keyword>
<accession>Q23BS2</accession>
<proteinExistence type="predicted"/>
<protein>
    <submittedName>
        <fullName evidence="1">Scramblase family protein</fullName>
    </submittedName>
</protein>
<sequence>MSDIKHLSELESNHSIQKIAELDRIYIKKSYIYVACNDAYTIYGIHKLLNNEEYDPIAIFYIAEYSTKCSRRCGYGDCRQFKLLVSDTSEKQKNETFQKNVFIEFDRPQRCTFCYFKRPEMSVNVKINDINIYVGKIVMPFKYFYCPMAIEAYDVNNKLKYSIKDTFCRCIIFCGGCKCKKTCKEDYFKLYDKNQKELIPIKSKAYDCEKSCLHSIYDKITEFPQGAQTQDKILLIATIIMHDLTYLEMPFEKRRVGYNMN</sequence>
<dbReference type="eggNOG" id="ENOG502SZCD">
    <property type="taxonomic scope" value="Eukaryota"/>
</dbReference>
<dbReference type="Proteomes" id="UP000009168">
    <property type="component" value="Unassembled WGS sequence"/>
</dbReference>
<organism evidence="1 2">
    <name type="scientific">Tetrahymena thermophila (strain SB210)</name>
    <dbReference type="NCBI Taxonomy" id="312017"/>
    <lineage>
        <taxon>Eukaryota</taxon>
        <taxon>Sar</taxon>
        <taxon>Alveolata</taxon>
        <taxon>Ciliophora</taxon>
        <taxon>Intramacronucleata</taxon>
        <taxon>Oligohymenophorea</taxon>
        <taxon>Hymenostomatida</taxon>
        <taxon>Tetrahymenina</taxon>
        <taxon>Tetrahymenidae</taxon>
        <taxon>Tetrahymena</taxon>
    </lineage>
</organism>
<evidence type="ECO:0000313" key="1">
    <source>
        <dbReference type="EMBL" id="EAR94046.1"/>
    </source>
</evidence>
<name>Q23BS2_TETTS</name>
<evidence type="ECO:0000313" key="2">
    <source>
        <dbReference type="Proteomes" id="UP000009168"/>
    </source>
</evidence>
<dbReference type="RefSeq" id="XP_001014291.1">
    <property type="nucleotide sequence ID" value="XM_001014291.1"/>
</dbReference>
<dbReference type="EMBL" id="GG662718">
    <property type="protein sequence ID" value="EAR94046.1"/>
    <property type="molecule type" value="Genomic_DNA"/>
</dbReference>
<reference evidence="2" key="1">
    <citation type="journal article" date="2006" name="PLoS Biol.">
        <title>Macronuclear genome sequence of the ciliate Tetrahymena thermophila, a model eukaryote.</title>
        <authorList>
            <person name="Eisen J.A."/>
            <person name="Coyne R.S."/>
            <person name="Wu M."/>
            <person name="Wu D."/>
            <person name="Thiagarajan M."/>
            <person name="Wortman J.R."/>
            <person name="Badger J.H."/>
            <person name="Ren Q."/>
            <person name="Amedeo P."/>
            <person name="Jones K.M."/>
            <person name="Tallon L.J."/>
            <person name="Delcher A.L."/>
            <person name="Salzberg S.L."/>
            <person name="Silva J.C."/>
            <person name="Haas B.J."/>
            <person name="Majoros W.H."/>
            <person name="Farzad M."/>
            <person name="Carlton J.M."/>
            <person name="Smith R.K. Jr."/>
            <person name="Garg J."/>
            <person name="Pearlman R.E."/>
            <person name="Karrer K.M."/>
            <person name="Sun L."/>
            <person name="Manning G."/>
            <person name="Elde N.C."/>
            <person name="Turkewitz A.P."/>
            <person name="Asai D.J."/>
            <person name="Wilkes D.E."/>
            <person name="Wang Y."/>
            <person name="Cai H."/>
            <person name="Collins K."/>
            <person name="Stewart B.A."/>
            <person name="Lee S.R."/>
            <person name="Wilamowska K."/>
            <person name="Weinberg Z."/>
            <person name="Ruzzo W.L."/>
            <person name="Wloga D."/>
            <person name="Gaertig J."/>
            <person name="Frankel J."/>
            <person name="Tsao C.-C."/>
            <person name="Gorovsky M.A."/>
            <person name="Keeling P.J."/>
            <person name="Waller R.F."/>
            <person name="Patron N.J."/>
            <person name="Cherry J.M."/>
            <person name="Stover N.A."/>
            <person name="Krieger C.J."/>
            <person name="del Toro C."/>
            <person name="Ryder H.F."/>
            <person name="Williamson S.C."/>
            <person name="Barbeau R.A."/>
            <person name="Hamilton E.P."/>
            <person name="Orias E."/>
        </authorList>
    </citation>
    <scope>NUCLEOTIDE SEQUENCE [LARGE SCALE GENOMIC DNA]</scope>
    <source>
        <strain evidence="2">SB210</strain>
    </source>
</reference>
<dbReference type="HOGENOM" id="CLU_1187084_0_0_1"/>
<gene>
    <name evidence="1" type="ORF">TTHERM_00227600</name>
</gene>
<dbReference type="GeneID" id="7841137"/>
<dbReference type="AlphaFoldDB" id="Q23BS2"/>
<dbReference type="KEGG" id="tet:TTHERM_00227600"/>